<evidence type="ECO:0008006" key="3">
    <source>
        <dbReference type="Google" id="ProtNLM"/>
    </source>
</evidence>
<reference evidence="1" key="1">
    <citation type="journal article" date="2014" name="Int. J. Syst. Evol. Microbiol.">
        <title>Complete genome sequence of Corynebacterium casei LMG S-19264T (=DSM 44701T), isolated from a smear-ripened cheese.</title>
        <authorList>
            <consortium name="US DOE Joint Genome Institute (JGI-PGF)"/>
            <person name="Walter F."/>
            <person name="Albersmeier A."/>
            <person name="Kalinowski J."/>
            <person name="Ruckert C."/>
        </authorList>
    </citation>
    <scope>NUCLEOTIDE SEQUENCE</scope>
    <source>
        <strain evidence="1">CGMCC 1.15794</strain>
    </source>
</reference>
<organism evidence="1 2">
    <name type="scientific">Microbacterium album</name>
    <dbReference type="NCBI Taxonomy" id="2053191"/>
    <lineage>
        <taxon>Bacteria</taxon>
        <taxon>Bacillati</taxon>
        <taxon>Actinomycetota</taxon>
        <taxon>Actinomycetes</taxon>
        <taxon>Micrococcales</taxon>
        <taxon>Microbacteriaceae</taxon>
        <taxon>Microbacterium</taxon>
    </lineage>
</organism>
<reference evidence="1" key="2">
    <citation type="submission" date="2020-09" db="EMBL/GenBank/DDBJ databases">
        <authorList>
            <person name="Sun Q."/>
            <person name="Zhou Y."/>
        </authorList>
    </citation>
    <scope>NUCLEOTIDE SEQUENCE</scope>
    <source>
        <strain evidence="1">CGMCC 1.15794</strain>
    </source>
</reference>
<gene>
    <name evidence="1" type="ORF">GCM10010921_16390</name>
</gene>
<name>A0A917IF34_9MICO</name>
<evidence type="ECO:0000313" key="1">
    <source>
        <dbReference type="EMBL" id="GGH42890.1"/>
    </source>
</evidence>
<accession>A0A917IF34</accession>
<dbReference type="RefSeq" id="WP_188755780.1">
    <property type="nucleotide sequence ID" value="NZ_BMJY01000005.1"/>
</dbReference>
<sequence>MSDVYVSLTDLRRVGRQLERIAKEFEHAVSVSDALESAIGTPFGRSELRRKAGDIESRWDIQRGRLAQQLTEVKEHVDAVVETVEGFDTEVAVLLDPCANPTTATR</sequence>
<dbReference type="Proteomes" id="UP000657592">
    <property type="component" value="Unassembled WGS sequence"/>
</dbReference>
<proteinExistence type="predicted"/>
<dbReference type="EMBL" id="BMJY01000005">
    <property type="protein sequence ID" value="GGH42890.1"/>
    <property type="molecule type" value="Genomic_DNA"/>
</dbReference>
<dbReference type="AlphaFoldDB" id="A0A917IF34"/>
<comment type="caution">
    <text evidence="1">The sequence shown here is derived from an EMBL/GenBank/DDBJ whole genome shotgun (WGS) entry which is preliminary data.</text>
</comment>
<protein>
    <recommendedName>
        <fullName evidence="3">Flagellar protein FlgN</fullName>
    </recommendedName>
</protein>
<keyword evidence="2" id="KW-1185">Reference proteome</keyword>
<evidence type="ECO:0000313" key="2">
    <source>
        <dbReference type="Proteomes" id="UP000657592"/>
    </source>
</evidence>